<sequence length="304" mass="31573">MPPTPVSARTTRNSTKVPVATSTPEKPVTPGKPRYCTVCKQPRKGHPRQGCPQKAASSDSDSPTRSVADALNELNLASSDASEDSSTGEENSGEVDKKPRKPFTRMPGTLLTPTSSFMYSHASQSSYKDETPLDPDASFSSSIPHLGLSQLSNDDRIPGDSTPRARTPAGNRAAPPPAAATTTLARTRTLTGDERAAFTASLTHLAKATVYVLPTADVPAICAAAAARGLSTHALPLDHADTLLVVGHTTAAVEVLRYQVEAKMHALVPPPPPGRGVRTVSATAKALVVGAVGAAAAWSVLAFS</sequence>
<feature type="compositionally biased region" description="Polar residues" evidence="1">
    <location>
        <begin position="111"/>
        <end position="126"/>
    </location>
</feature>
<feature type="region of interest" description="Disordered" evidence="1">
    <location>
        <begin position="1"/>
        <end position="180"/>
    </location>
</feature>
<gene>
    <name evidence="2" type="ORF">B0H16DRAFT_1539703</name>
</gene>
<protein>
    <submittedName>
        <fullName evidence="2">Uncharacterized protein</fullName>
    </submittedName>
</protein>
<dbReference type="EMBL" id="JARKIB010000048">
    <property type="protein sequence ID" value="KAJ7755799.1"/>
    <property type="molecule type" value="Genomic_DNA"/>
</dbReference>
<proteinExistence type="predicted"/>
<feature type="compositionally biased region" description="Acidic residues" evidence="1">
    <location>
        <begin position="81"/>
        <end position="93"/>
    </location>
</feature>
<dbReference type="Proteomes" id="UP001215598">
    <property type="component" value="Unassembled WGS sequence"/>
</dbReference>
<evidence type="ECO:0000313" key="3">
    <source>
        <dbReference type="Proteomes" id="UP001215598"/>
    </source>
</evidence>
<reference evidence="2" key="1">
    <citation type="submission" date="2023-03" db="EMBL/GenBank/DDBJ databases">
        <title>Massive genome expansion in bonnet fungi (Mycena s.s.) driven by repeated elements and novel gene families across ecological guilds.</title>
        <authorList>
            <consortium name="Lawrence Berkeley National Laboratory"/>
            <person name="Harder C.B."/>
            <person name="Miyauchi S."/>
            <person name="Viragh M."/>
            <person name="Kuo A."/>
            <person name="Thoen E."/>
            <person name="Andreopoulos B."/>
            <person name="Lu D."/>
            <person name="Skrede I."/>
            <person name="Drula E."/>
            <person name="Henrissat B."/>
            <person name="Morin E."/>
            <person name="Kohler A."/>
            <person name="Barry K."/>
            <person name="LaButti K."/>
            <person name="Morin E."/>
            <person name="Salamov A."/>
            <person name="Lipzen A."/>
            <person name="Mereny Z."/>
            <person name="Hegedus B."/>
            <person name="Baldrian P."/>
            <person name="Stursova M."/>
            <person name="Weitz H."/>
            <person name="Taylor A."/>
            <person name="Grigoriev I.V."/>
            <person name="Nagy L.G."/>
            <person name="Martin F."/>
            <person name="Kauserud H."/>
        </authorList>
    </citation>
    <scope>NUCLEOTIDE SEQUENCE</scope>
    <source>
        <strain evidence="2">CBHHK182m</strain>
    </source>
</reference>
<dbReference type="AlphaFoldDB" id="A0AAD7J2M5"/>
<comment type="caution">
    <text evidence="2">The sequence shown here is derived from an EMBL/GenBank/DDBJ whole genome shotgun (WGS) entry which is preliminary data.</text>
</comment>
<keyword evidence="3" id="KW-1185">Reference proteome</keyword>
<evidence type="ECO:0000313" key="2">
    <source>
        <dbReference type="EMBL" id="KAJ7755799.1"/>
    </source>
</evidence>
<feature type="compositionally biased region" description="Polar residues" evidence="1">
    <location>
        <begin position="7"/>
        <end position="24"/>
    </location>
</feature>
<organism evidence="2 3">
    <name type="scientific">Mycena metata</name>
    <dbReference type="NCBI Taxonomy" id="1033252"/>
    <lineage>
        <taxon>Eukaryota</taxon>
        <taxon>Fungi</taxon>
        <taxon>Dikarya</taxon>
        <taxon>Basidiomycota</taxon>
        <taxon>Agaricomycotina</taxon>
        <taxon>Agaricomycetes</taxon>
        <taxon>Agaricomycetidae</taxon>
        <taxon>Agaricales</taxon>
        <taxon>Marasmiineae</taxon>
        <taxon>Mycenaceae</taxon>
        <taxon>Mycena</taxon>
    </lineage>
</organism>
<feature type="compositionally biased region" description="Polar residues" evidence="1">
    <location>
        <begin position="55"/>
        <end position="65"/>
    </location>
</feature>
<evidence type="ECO:0000256" key="1">
    <source>
        <dbReference type="SAM" id="MobiDB-lite"/>
    </source>
</evidence>
<name>A0AAD7J2M5_9AGAR</name>
<feature type="compositionally biased region" description="Low complexity" evidence="1">
    <location>
        <begin position="162"/>
        <end position="180"/>
    </location>
</feature>
<accession>A0AAD7J2M5</accession>